<dbReference type="STRING" id="1160497.A0A1L9VT96"/>
<dbReference type="RefSeq" id="XP_022403832.1">
    <property type="nucleotide sequence ID" value="XM_022545854.1"/>
</dbReference>
<proteinExistence type="predicted"/>
<evidence type="ECO:0000313" key="3">
    <source>
        <dbReference type="EMBL" id="OJJ87143.1"/>
    </source>
</evidence>
<evidence type="ECO:0000313" key="4">
    <source>
        <dbReference type="Proteomes" id="UP000184300"/>
    </source>
</evidence>
<dbReference type="PANTHER" id="PTHR28173:SF1">
    <property type="entry name" value="RIBONUCLEASES P_MRP PROTEIN SUBUNIT POP8"/>
    <property type="match status" value="1"/>
</dbReference>
<organism evidence="3 4">
    <name type="scientific">Aspergillus glaucus CBS 516.65</name>
    <dbReference type="NCBI Taxonomy" id="1160497"/>
    <lineage>
        <taxon>Eukaryota</taxon>
        <taxon>Fungi</taxon>
        <taxon>Dikarya</taxon>
        <taxon>Ascomycota</taxon>
        <taxon>Pezizomycotina</taxon>
        <taxon>Eurotiomycetes</taxon>
        <taxon>Eurotiomycetidae</taxon>
        <taxon>Eurotiales</taxon>
        <taxon>Aspergillaceae</taxon>
        <taxon>Aspergillus</taxon>
        <taxon>Aspergillus subgen. Aspergillus</taxon>
    </lineage>
</organism>
<feature type="region of interest" description="Disordered" evidence="1">
    <location>
        <begin position="1"/>
        <end position="42"/>
    </location>
</feature>
<dbReference type="OrthoDB" id="5530243at2759"/>
<dbReference type="GO" id="GO:0000171">
    <property type="term" value="F:ribonuclease MRP activity"/>
    <property type="evidence" value="ECO:0007669"/>
    <property type="project" value="TreeGrafter"/>
</dbReference>
<dbReference type="InterPro" id="IPR020347">
    <property type="entry name" value="Pop8"/>
</dbReference>
<keyword evidence="4" id="KW-1185">Reference proteome</keyword>
<gene>
    <name evidence="3" type="ORF">ASPGLDRAFT_43635</name>
</gene>
<sequence>MSTQDTQPATQPQPQPQEQKTSKRKPSDAQSQPPPIHFTARDPPWTYLKLQLISQPQTKNDTLLDPLTARTYLTAALGQFLGLIGTSISIDILKIASSSTSTASSTSTSTPKNIVWVRVPRPDAAAVVAALSSWIGGTSGNGVAWRVCAKGNFLGALVAGDGRDLFVP</sequence>
<dbReference type="AlphaFoldDB" id="A0A1L9VT96"/>
<name>A0A1L9VT96_ASPGL</name>
<dbReference type="InterPro" id="IPR049128">
    <property type="entry name" value="Pop8-like_dom"/>
</dbReference>
<protein>
    <recommendedName>
        <fullName evidence="2">Ribonucleases P/MRP subunit Pop8-like domain-containing protein</fullName>
    </recommendedName>
</protein>
<dbReference type="GO" id="GO:0004526">
    <property type="term" value="F:ribonuclease P activity"/>
    <property type="evidence" value="ECO:0007669"/>
    <property type="project" value="TreeGrafter"/>
</dbReference>
<evidence type="ECO:0000256" key="1">
    <source>
        <dbReference type="SAM" id="MobiDB-lite"/>
    </source>
</evidence>
<feature type="compositionally biased region" description="Low complexity" evidence="1">
    <location>
        <begin position="1"/>
        <end position="19"/>
    </location>
</feature>
<dbReference type="GO" id="GO:0000172">
    <property type="term" value="C:ribonuclease MRP complex"/>
    <property type="evidence" value="ECO:0007669"/>
    <property type="project" value="InterPro"/>
</dbReference>
<dbReference type="Pfam" id="PF20976">
    <property type="entry name" value="Pop8"/>
    <property type="match status" value="1"/>
</dbReference>
<dbReference type="GO" id="GO:0005655">
    <property type="term" value="C:nucleolar ribonuclease P complex"/>
    <property type="evidence" value="ECO:0007669"/>
    <property type="project" value="InterPro"/>
</dbReference>
<dbReference type="Proteomes" id="UP000184300">
    <property type="component" value="Unassembled WGS sequence"/>
</dbReference>
<reference evidence="4" key="1">
    <citation type="journal article" date="2017" name="Genome Biol.">
        <title>Comparative genomics reveals high biological diversity and specific adaptations in the industrially and medically important fungal genus Aspergillus.</title>
        <authorList>
            <person name="de Vries R.P."/>
            <person name="Riley R."/>
            <person name="Wiebenga A."/>
            <person name="Aguilar-Osorio G."/>
            <person name="Amillis S."/>
            <person name="Uchima C.A."/>
            <person name="Anderluh G."/>
            <person name="Asadollahi M."/>
            <person name="Askin M."/>
            <person name="Barry K."/>
            <person name="Battaglia E."/>
            <person name="Bayram O."/>
            <person name="Benocci T."/>
            <person name="Braus-Stromeyer S.A."/>
            <person name="Caldana C."/>
            <person name="Canovas D."/>
            <person name="Cerqueira G.C."/>
            <person name="Chen F."/>
            <person name="Chen W."/>
            <person name="Choi C."/>
            <person name="Clum A."/>
            <person name="Dos Santos R.A."/>
            <person name="Damasio A.R."/>
            <person name="Diallinas G."/>
            <person name="Emri T."/>
            <person name="Fekete E."/>
            <person name="Flipphi M."/>
            <person name="Freyberg S."/>
            <person name="Gallo A."/>
            <person name="Gournas C."/>
            <person name="Habgood R."/>
            <person name="Hainaut M."/>
            <person name="Harispe M.L."/>
            <person name="Henrissat B."/>
            <person name="Hilden K.S."/>
            <person name="Hope R."/>
            <person name="Hossain A."/>
            <person name="Karabika E."/>
            <person name="Karaffa L."/>
            <person name="Karanyi Z."/>
            <person name="Krasevec N."/>
            <person name="Kuo A."/>
            <person name="Kusch H."/>
            <person name="LaButti K."/>
            <person name="Lagendijk E.L."/>
            <person name="Lapidus A."/>
            <person name="Levasseur A."/>
            <person name="Lindquist E."/>
            <person name="Lipzen A."/>
            <person name="Logrieco A.F."/>
            <person name="MacCabe A."/>
            <person name="Maekelae M.R."/>
            <person name="Malavazi I."/>
            <person name="Melin P."/>
            <person name="Meyer V."/>
            <person name="Mielnichuk N."/>
            <person name="Miskei M."/>
            <person name="Molnar A.P."/>
            <person name="Mule G."/>
            <person name="Ngan C.Y."/>
            <person name="Orejas M."/>
            <person name="Orosz E."/>
            <person name="Ouedraogo J.P."/>
            <person name="Overkamp K.M."/>
            <person name="Park H.-S."/>
            <person name="Perrone G."/>
            <person name="Piumi F."/>
            <person name="Punt P.J."/>
            <person name="Ram A.F."/>
            <person name="Ramon A."/>
            <person name="Rauscher S."/>
            <person name="Record E."/>
            <person name="Riano-Pachon D.M."/>
            <person name="Robert V."/>
            <person name="Roehrig J."/>
            <person name="Ruller R."/>
            <person name="Salamov A."/>
            <person name="Salih N.S."/>
            <person name="Samson R.A."/>
            <person name="Sandor E."/>
            <person name="Sanguinetti M."/>
            <person name="Schuetze T."/>
            <person name="Sepcic K."/>
            <person name="Shelest E."/>
            <person name="Sherlock G."/>
            <person name="Sophianopoulou V."/>
            <person name="Squina F.M."/>
            <person name="Sun H."/>
            <person name="Susca A."/>
            <person name="Todd R.B."/>
            <person name="Tsang A."/>
            <person name="Unkles S.E."/>
            <person name="van de Wiele N."/>
            <person name="van Rossen-Uffink D."/>
            <person name="Oliveira J.V."/>
            <person name="Vesth T.C."/>
            <person name="Visser J."/>
            <person name="Yu J.-H."/>
            <person name="Zhou M."/>
            <person name="Andersen M.R."/>
            <person name="Archer D.B."/>
            <person name="Baker S.E."/>
            <person name="Benoit I."/>
            <person name="Brakhage A.A."/>
            <person name="Braus G.H."/>
            <person name="Fischer R."/>
            <person name="Frisvad J.C."/>
            <person name="Goldman G.H."/>
            <person name="Houbraken J."/>
            <person name="Oakley B."/>
            <person name="Pocsi I."/>
            <person name="Scazzocchio C."/>
            <person name="Seiboth B."/>
            <person name="vanKuyk P.A."/>
            <person name="Wortman J."/>
            <person name="Dyer P.S."/>
            <person name="Grigoriev I.V."/>
        </authorList>
    </citation>
    <scope>NUCLEOTIDE SEQUENCE [LARGE SCALE GENOMIC DNA]</scope>
    <source>
        <strain evidence="4">CBS 516.65</strain>
    </source>
</reference>
<dbReference type="EMBL" id="KV878891">
    <property type="protein sequence ID" value="OJJ87143.1"/>
    <property type="molecule type" value="Genomic_DNA"/>
</dbReference>
<dbReference type="GO" id="GO:0034965">
    <property type="term" value="P:intronic box C/D snoRNA processing"/>
    <property type="evidence" value="ECO:0007669"/>
    <property type="project" value="TreeGrafter"/>
</dbReference>
<dbReference type="GO" id="GO:0000294">
    <property type="term" value="P:nuclear-transcribed mRNA catabolic process, RNase MRP-dependent"/>
    <property type="evidence" value="ECO:0007669"/>
    <property type="project" value="TreeGrafter"/>
</dbReference>
<dbReference type="VEuPathDB" id="FungiDB:ASPGLDRAFT_43635"/>
<dbReference type="PANTHER" id="PTHR28173">
    <property type="entry name" value="RIBONUCLEASES P/MRP PROTEIN SUBUNIT POP8"/>
    <property type="match status" value="1"/>
</dbReference>
<dbReference type="GeneID" id="34462115"/>
<dbReference type="GO" id="GO:0008033">
    <property type="term" value="P:tRNA processing"/>
    <property type="evidence" value="ECO:0007669"/>
    <property type="project" value="InterPro"/>
</dbReference>
<feature type="domain" description="Ribonucleases P/MRP subunit Pop8-like" evidence="2">
    <location>
        <begin position="44"/>
        <end position="134"/>
    </location>
</feature>
<accession>A0A1L9VT96</accession>
<evidence type="ECO:0000259" key="2">
    <source>
        <dbReference type="Pfam" id="PF20976"/>
    </source>
</evidence>